<reference evidence="3" key="1">
    <citation type="journal article" date="2017" name="Genome Announc.">
        <title>Draft Genome Sequence of Terrimicrobium sacchariphilum NM-5T, a Facultative Anaerobic Soil Bacterium of the Class Spartobacteria.</title>
        <authorList>
            <person name="Qiu Y.L."/>
            <person name="Tourlousse D.M."/>
            <person name="Matsuura N."/>
            <person name="Ohashi A."/>
            <person name="Sekiguchi Y."/>
        </authorList>
    </citation>
    <scope>NUCLEOTIDE SEQUENCE [LARGE SCALE GENOMIC DNA]</scope>
    <source>
        <strain evidence="3">NM-5</strain>
    </source>
</reference>
<dbReference type="Proteomes" id="UP000076023">
    <property type="component" value="Unassembled WGS sequence"/>
</dbReference>
<organism evidence="2 3">
    <name type="scientific">Terrimicrobium sacchariphilum</name>
    <dbReference type="NCBI Taxonomy" id="690879"/>
    <lineage>
        <taxon>Bacteria</taxon>
        <taxon>Pseudomonadati</taxon>
        <taxon>Verrucomicrobiota</taxon>
        <taxon>Terrimicrobiia</taxon>
        <taxon>Terrimicrobiales</taxon>
        <taxon>Terrimicrobiaceae</taxon>
        <taxon>Terrimicrobium</taxon>
    </lineage>
</organism>
<accession>A0A146G9C7</accession>
<keyword evidence="3" id="KW-1185">Reference proteome</keyword>
<comment type="caution">
    <text evidence="2">The sequence shown here is derived from an EMBL/GenBank/DDBJ whole genome shotgun (WGS) entry which is preliminary data.</text>
</comment>
<keyword evidence="1" id="KW-0175">Coiled coil</keyword>
<feature type="coiled-coil region" evidence="1">
    <location>
        <begin position="36"/>
        <end position="81"/>
    </location>
</feature>
<protein>
    <submittedName>
        <fullName evidence="2">Uncharacterized protein</fullName>
    </submittedName>
</protein>
<dbReference type="AlphaFoldDB" id="A0A146G9C7"/>
<sequence>MSTAITLTTTELESYRTFFIGRTDIDGLLIIRGIDAELYERNATRSEQEKMEEEIRRNREFNQMKERLAEANERLEEISDLANKV</sequence>
<dbReference type="RefSeq" id="WP_075079023.1">
    <property type="nucleotide sequence ID" value="NZ_BDCO01000002.1"/>
</dbReference>
<gene>
    <name evidence="2" type="ORF">TSACC_21681</name>
</gene>
<evidence type="ECO:0000313" key="2">
    <source>
        <dbReference type="EMBL" id="GAT33268.1"/>
    </source>
</evidence>
<dbReference type="STRING" id="690879.TSACC_21681"/>
<evidence type="ECO:0000256" key="1">
    <source>
        <dbReference type="SAM" id="Coils"/>
    </source>
</evidence>
<dbReference type="InParanoid" id="A0A146G9C7"/>
<name>A0A146G9C7_TERSA</name>
<proteinExistence type="predicted"/>
<evidence type="ECO:0000313" key="3">
    <source>
        <dbReference type="Proteomes" id="UP000076023"/>
    </source>
</evidence>
<dbReference type="EMBL" id="BDCO01000002">
    <property type="protein sequence ID" value="GAT33268.1"/>
    <property type="molecule type" value="Genomic_DNA"/>
</dbReference>